<dbReference type="EMBL" id="JAKJPO010000001">
    <property type="protein sequence ID" value="MCF7220348.1"/>
    <property type="molecule type" value="Genomic_DNA"/>
</dbReference>
<dbReference type="Proteomes" id="UP001430796">
    <property type="component" value="Unassembled WGS sequence"/>
</dbReference>
<dbReference type="PRINTS" id="PR01438">
    <property type="entry name" value="UNVRSLSTRESS"/>
</dbReference>
<name>A0ABS9HP44_9GAMM</name>
<dbReference type="Pfam" id="PF00582">
    <property type="entry name" value="Usp"/>
    <property type="match status" value="1"/>
</dbReference>
<dbReference type="PANTHER" id="PTHR46268:SF15">
    <property type="entry name" value="UNIVERSAL STRESS PROTEIN HP_0031"/>
    <property type="match status" value="1"/>
</dbReference>
<reference evidence="3" key="1">
    <citation type="submission" date="2022-01" db="EMBL/GenBank/DDBJ databases">
        <title>Lysobacter chinensis sp. nov., a bacterium isolated from cow dung compost.</title>
        <authorList>
            <person name="Liu Y."/>
        </authorList>
    </citation>
    <scope>NUCLEOTIDE SEQUENCE</scope>
    <source>
        <strain evidence="3">TLK-CK17</strain>
    </source>
</reference>
<keyword evidence="4" id="KW-1185">Reference proteome</keyword>
<evidence type="ECO:0000256" key="1">
    <source>
        <dbReference type="ARBA" id="ARBA00008791"/>
    </source>
</evidence>
<gene>
    <name evidence="3" type="ORF">L3V18_00885</name>
</gene>
<comment type="similarity">
    <text evidence="1">Belongs to the universal stress protein A family.</text>
</comment>
<evidence type="ECO:0000313" key="3">
    <source>
        <dbReference type="EMBL" id="MCF7220348.1"/>
    </source>
</evidence>
<dbReference type="RefSeq" id="WP_237052738.1">
    <property type="nucleotide sequence ID" value="NZ_JAKJPO010000001.1"/>
</dbReference>
<dbReference type="PANTHER" id="PTHR46268">
    <property type="entry name" value="STRESS RESPONSE PROTEIN NHAX"/>
    <property type="match status" value="1"/>
</dbReference>
<protein>
    <submittedName>
        <fullName evidence="3">Universal stress protein</fullName>
    </submittedName>
</protein>
<dbReference type="InterPro" id="IPR006015">
    <property type="entry name" value="Universal_stress_UspA"/>
</dbReference>
<reference evidence="3" key="2">
    <citation type="submission" date="2022-01" db="EMBL/GenBank/DDBJ databases">
        <authorList>
            <person name="Zhou L.Y."/>
        </authorList>
    </citation>
    <scope>NUCLEOTIDE SEQUENCE</scope>
    <source>
        <strain evidence="3">TLK-CK17</strain>
    </source>
</reference>
<organism evidence="3 4">
    <name type="scientific">Marilutibacter chinensis</name>
    <dbReference type="NCBI Taxonomy" id="2912247"/>
    <lineage>
        <taxon>Bacteria</taxon>
        <taxon>Pseudomonadati</taxon>
        <taxon>Pseudomonadota</taxon>
        <taxon>Gammaproteobacteria</taxon>
        <taxon>Lysobacterales</taxon>
        <taxon>Lysobacteraceae</taxon>
        <taxon>Marilutibacter</taxon>
    </lineage>
</organism>
<evidence type="ECO:0000259" key="2">
    <source>
        <dbReference type="Pfam" id="PF00582"/>
    </source>
</evidence>
<dbReference type="InterPro" id="IPR006016">
    <property type="entry name" value="UspA"/>
</dbReference>
<evidence type="ECO:0000313" key="4">
    <source>
        <dbReference type="Proteomes" id="UP001430796"/>
    </source>
</evidence>
<dbReference type="Gene3D" id="3.40.50.12370">
    <property type="match status" value="1"/>
</dbReference>
<proteinExistence type="inferred from homology"/>
<accession>A0ABS9HP44</accession>
<comment type="caution">
    <text evidence="3">The sequence shown here is derived from an EMBL/GenBank/DDBJ whole genome shotgun (WGS) entry which is preliminary data.</text>
</comment>
<sequence length="282" mass="30822">MIKDLMLALTGTDADDNALDNALAMADYAQAHLTVVGTVRLLVPAVGDWGVAPDASSMQLIHAEIRAMAEAQATRLRERLARESVPSEVRMVETMSYDPQRECALHARYTDLVMMTADGGGRGESASVNAFFSSILLESGRPVIVVPPSHRMRVPPRHVVVAWRPTREASRALHEAMPFLRAADSVDVLEIESGPDERSDDGPQPGADIATHLARHGLKVRVVVRQRRDEAVSTALLDHCEQSGAQLLVAGGYGHSRLREWMIGGTTRELLQFARLPVLFSH</sequence>
<feature type="domain" description="UspA" evidence="2">
    <location>
        <begin position="157"/>
        <end position="279"/>
    </location>
</feature>
<dbReference type="CDD" id="cd00293">
    <property type="entry name" value="USP-like"/>
    <property type="match status" value="1"/>
</dbReference>
<dbReference type="SUPFAM" id="SSF52402">
    <property type="entry name" value="Adenine nucleotide alpha hydrolases-like"/>
    <property type="match status" value="2"/>
</dbReference>